<name>A0AAZ1XCT2_OREAU</name>
<sequence length="125" mass="14255">MYHCCILKTNVHLFTLFFEAVQLLKVTRDSTDTEARERIKYRVILPVFLLGSATLCRRSKMGSWRPSSSMMDTVTVEDWIGSPSSLISIRTRLVLTSPVYRLTVKRESQALWPESASTAVTLVTR</sequence>
<evidence type="ECO:0000313" key="3">
    <source>
        <dbReference type="Proteomes" id="UP000472276"/>
    </source>
</evidence>
<evidence type="ECO:0000256" key="1">
    <source>
        <dbReference type="SAM" id="SignalP"/>
    </source>
</evidence>
<evidence type="ECO:0008006" key="4">
    <source>
        <dbReference type="Google" id="ProtNLM"/>
    </source>
</evidence>
<reference evidence="3" key="1">
    <citation type="submission" date="2020-03" db="EMBL/GenBank/DDBJ databases">
        <title>Evolution of repeat sequences and sex chromosomes of tilapia species revealed by chromosome-level genomes.</title>
        <authorList>
            <person name="Xu L."/>
            <person name="Tao W."/>
            <person name="Wang D."/>
            <person name="Zhou Q."/>
        </authorList>
    </citation>
    <scope>NUCLEOTIDE SEQUENCE [LARGE SCALE GENOMIC DNA]</scope>
    <source>
        <strain evidence="3">Israel</strain>
    </source>
</reference>
<keyword evidence="1" id="KW-0732">Signal</keyword>
<dbReference type="AlphaFoldDB" id="A0AAZ1XCT2"/>
<evidence type="ECO:0000313" key="2">
    <source>
        <dbReference type="Ensembl" id="ENSOABP00000065473.1"/>
    </source>
</evidence>
<proteinExistence type="predicted"/>
<dbReference type="Ensembl" id="ENSOABT00000062748.1">
    <property type="protein sequence ID" value="ENSOABP00000065473.1"/>
    <property type="gene ID" value="ENSOABG00000037784.1"/>
</dbReference>
<feature type="signal peptide" evidence="1">
    <location>
        <begin position="1"/>
        <end position="23"/>
    </location>
</feature>
<protein>
    <recommendedName>
        <fullName evidence="4">Secreted protein</fullName>
    </recommendedName>
</protein>
<reference evidence="2" key="2">
    <citation type="submission" date="2025-08" db="UniProtKB">
        <authorList>
            <consortium name="Ensembl"/>
        </authorList>
    </citation>
    <scope>IDENTIFICATION</scope>
</reference>
<reference evidence="2" key="3">
    <citation type="submission" date="2025-09" db="UniProtKB">
        <authorList>
            <consortium name="Ensembl"/>
        </authorList>
    </citation>
    <scope>IDENTIFICATION</scope>
</reference>
<feature type="chain" id="PRO_5044321024" description="Secreted protein" evidence="1">
    <location>
        <begin position="24"/>
        <end position="125"/>
    </location>
</feature>
<dbReference type="Proteomes" id="UP000472276">
    <property type="component" value="Unassembled WGS sequence"/>
</dbReference>
<accession>A0AAZ1XCT2</accession>
<keyword evidence="3" id="KW-1185">Reference proteome</keyword>
<organism evidence="2 3">
    <name type="scientific">Oreochromis aureus</name>
    <name type="common">Israeli tilapia</name>
    <name type="synonym">Chromis aureus</name>
    <dbReference type="NCBI Taxonomy" id="47969"/>
    <lineage>
        <taxon>Eukaryota</taxon>
        <taxon>Metazoa</taxon>
        <taxon>Chordata</taxon>
        <taxon>Craniata</taxon>
        <taxon>Vertebrata</taxon>
        <taxon>Euteleostomi</taxon>
        <taxon>Actinopterygii</taxon>
        <taxon>Neopterygii</taxon>
        <taxon>Teleostei</taxon>
        <taxon>Neoteleostei</taxon>
        <taxon>Acanthomorphata</taxon>
        <taxon>Ovalentaria</taxon>
        <taxon>Cichlomorphae</taxon>
        <taxon>Cichliformes</taxon>
        <taxon>Cichlidae</taxon>
        <taxon>African cichlids</taxon>
        <taxon>Pseudocrenilabrinae</taxon>
        <taxon>Oreochromini</taxon>
        <taxon>Oreochromis</taxon>
    </lineage>
</organism>